<protein>
    <submittedName>
        <fullName evidence="6">MliC family protein</fullName>
    </submittedName>
</protein>
<accession>A0ABS5FHJ7</accession>
<proteinExistence type="predicted"/>
<dbReference type="InterPro" id="IPR018660">
    <property type="entry name" value="MliC"/>
</dbReference>
<evidence type="ECO:0000256" key="4">
    <source>
        <dbReference type="ARBA" id="ARBA00023288"/>
    </source>
</evidence>
<dbReference type="Proteomes" id="UP001315278">
    <property type="component" value="Unassembled WGS sequence"/>
</dbReference>
<comment type="caution">
    <text evidence="6">The sequence shown here is derived from an EMBL/GenBank/DDBJ whole genome shotgun (WGS) entry which is preliminary data.</text>
</comment>
<keyword evidence="7" id="KW-1185">Reference proteome</keyword>
<dbReference type="Pfam" id="PF09864">
    <property type="entry name" value="MliC"/>
    <property type="match status" value="1"/>
</dbReference>
<evidence type="ECO:0000256" key="3">
    <source>
        <dbReference type="ARBA" id="ARBA00023139"/>
    </source>
</evidence>
<keyword evidence="3" id="KW-0564">Palmitate</keyword>
<keyword evidence="4" id="KW-0449">Lipoprotein</keyword>
<evidence type="ECO:0000313" key="6">
    <source>
        <dbReference type="EMBL" id="MBR0796263.1"/>
    </source>
</evidence>
<feature type="domain" description="C-type lysozyme inhibitor" evidence="5">
    <location>
        <begin position="33"/>
        <end position="96"/>
    </location>
</feature>
<dbReference type="PROSITE" id="PS51257">
    <property type="entry name" value="PROKAR_LIPOPROTEIN"/>
    <property type="match status" value="1"/>
</dbReference>
<evidence type="ECO:0000313" key="7">
    <source>
        <dbReference type="Proteomes" id="UP001315278"/>
    </source>
</evidence>
<evidence type="ECO:0000256" key="2">
    <source>
        <dbReference type="ARBA" id="ARBA00023136"/>
    </source>
</evidence>
<sequence>MIRGGFIGVVTIVAGCCFCGPPSSARATTFQNYDCADDTRFTVAFYPHDSRAFVHFRDGRGTETLRKRLAFSGTRYSGNRVTLKISKSGRTTIKRPGRPETVCELMSTGGGD</sequence>
<keyword evidence="2" id="KW-0472">Membrane</keyword>
<dbReference type="SUPFAM" id="SSF141488">
    <property type="entry name" value="YdhA-like"/>
    <property type="match status" value="1"/>
</dbReference>
<reference evidence="7" key="1">
    <citation type="journal article" date="2021" name="ISME J.">
        <title>Evolutionary origin and ecological implication of a unique nif island in free-living Bradyrhizobium lineages.</title>
        <authorList>
            <person name="Tao J."/>
        </authorList>
    </citation>
    <scope>NUCLEOTIDE SEQUENCE [LARGE SCALE GENOMIC DNA]</scope>
    <source>
        <strain evidence="7">SZCCT0434</strain>
    </source>
</reference>
<evidence type="ECO:0000256" key="1">
    <source>
        <dbReference type="ARBA" id="ARBA00022729"/>
    </source>
</evidence>
<organism evidence="6 7">
    <name type="scientific">Bradyrhizobium jicamae</name>
    <dbReference type="NCBI Taxonomy" id="280332"/>
    <lineage>
        <taxon>Bacteria</taxon>
        <taxon>Pseudomonadati</taxon>
        <taxon>Pseudomonadota</taxon>
        <taxon>Alphaproteobacteria</taxon>
        <taxon>Hyphomicrobiales</taxon>
        <taxon>Nitrobacteraceae</taxon>
        <taxon>Bradyrhizobium</taxon>
    </lineage>
</organism>
<dbReference type="InterPro" id="IPR036328">
    <property type="entry name" value="MliC_sf"/>
</dbReference>
<dbReference type="Gene3D" id="2.40.128.200">
    <property type="match status" value="1"/>
</dbReference>
<dbReference type="RefSeq" id="WP_212395357.1">
    <property type="nucleotide sequence ID" value="NZ_JAFCJH010000010.1"/>
</dbReference>
<evidence type="ECO:0000259" key="5">
    <source>
        <dbReference type="Pfam" id="PF09864"/>
    </source>
</evidence>
<dbReference type="EMBL" id="JAFCJH010000010">
    <property type="protein sequence ID" value="MBR0796263.1"/>
    <property type="molecule type" value="Genomic_DNA"/>
</dbReference>
<name>A0ABS5FHJ7_9BRAD</name>
<gene>
    <name evidence="6" type="ORF">JQ615_12790</name>
</gene>
<keyword evidence="1" id="KW-0732">Signal</keyword>